<name>A0ACC0K915_CHOFU</name>
<dbReference type="Proteomes" id="UP001064048">
    <property type="component" value="Chromosome 24"/>
</dbReference>
<evidence type="ECO:0000313" key="1">
    <source>
        <dbReference type="EMBL" id="KAI8432927.1"/>
    </source>
</evidence>
<comment type="caution">
    <text evidence="1">The sequence shown here is derived from an EMBL/GenBank/DDBJ whole genome shotgun (WGS) entry which is preliminary data.</text>
</comment>
<gene>
    <name evidence="1" type="ORF">MSG28_013831</name>
</gene>
<reference evidence="1 2" key="1">
    <citation type="journal article" date="2022" name="Genome Biol. Evol.">
        <title>The Spruce Budworm Genome: Reconstructing the Evolutionary History of Antifreeze Proteins.</title>
        <authorList>
            <person name="Beliveau C."/>
            <person name="Gagne P."/>
            <person name="Picq S."/>
            <person name="Vernygora O."/>
            <person name="Keeling C.I."/>
            <person name="Pinkney K."/>
            <person name="Doucet D."/>
            <person name="Wen F."/>
            <person name="Johnston J.S."/>
            <person name="Maaroufi H."/>
            <person name="Boyle B."/>
            <person name="Laroche J."/>
            <person name="Dewar K."/>
            <person name="Juretic N."/>
            <person name="Blackburn G."/>
            <person name="Nisole A."/>
            <person name="Brunet B."/>
            <person name="Brandao M."/>
            <person name="Lumley L."/>
            <person name="Duan J."/>
            <person name="Quan G."/>
            <person name="Lucarotti C.J."/>
            <person name="Roe A.D."/>
            <person name="Sperling F.A.H."/>
            <person name="Levesque R.C."/>
            <person name="Cusson M."/>
        </authorList>
    </citation>
    <scope>NUCLEOTIDE SEQUENCE [LARGE SCALE GENOMIC DNA]</scope>
    <source>
        <strain evidence="1">Glfc:IPQL:Cfum</strain>
    </source>
</reference>
<protein>
    <submittedName>
        <fullName evidence="1">Uncharacterized protein</fullName>
    </submittedName>
</protein>
<organism evidence="1 2">
    <name type="scientific">Choristoneura fumiferana</name>
    <name type="common">Spruce budworm moth</name>
    <name type="synonym">Archips fumiferana</name>
    <dbReference type="NCBI Taxonomy" id="7141"/>
    <lineage>
        <taxon>Eukaryota</taxon>
        <taxon>Metazoa</taxon>
        <taxon>Ecdysozoa</taxon>
        <taxon>Arthropoda</taxon>
        <taxon>Hexapoda</taxon>
        <taxon>Insecta</taxon>
        <taxon>Pterygota</taxon>
        <taxon>Neoptera</taxon>
        <taxon>Endopterygota</taxon>
        <taxon>Lepidoptera</taxon>
        <taxon>Glossata</taxon>
        <taxon>Ditrysia</taxon>
        <taxon>Tortricoidea</taxon>
        <taxon>Tortricidae</taxon>
        <taxon>Tortricinae</taxon>
        <taxon>Choristoneura</taxon>
    </lineage>
</organism>
<dbReference type="EMBL" id="CM046124">
    <property type="protein sequence ID" value="KAI8432927.1"/>
    <property type="molecule type" value="Genomic_DNA"/>
</dbReference>
<evidence type="ECO:0000313" key="2">
    <source>
        <dbReference type="Proteomes" id="UP001064048"/>
    </source>
</evidence>
<keyword evidence="2" id="KW-1185">Reference proteome</keyword>
<accession>A0ACC0K915</accession>
<sequence>MKKTSPPGKLRQFSFIYVWTSVQHCILHHADDILVFLSEQMGLDWFVCQMCSEKRDCSEAITEFPETALVQQASVYLRPRLRHHAAVSLKRGMHSLHSTGWVSGVLGSEALAGGAWLAALPCLVALPAAPFFAVLADSRGRKTGALCICLSFILSWSLAAWCGARGIWAARVAAGVGAAGAFALAPLYVICWLDGSDFREDLTDAIEQQEVMIRTEPSRRDSDALTPMLMRSRSEGTSEGTERSPPPLPSCAHFLLSAAHGSRRQRRRRRQQLRHRRAKTVSRGWQETAETGSVLCGTALVLGAAVATATVDRLGRKHSASPSSVYTATLVSTCTPGTPTNCGLTKNQLPIEKKIMTT</sequence>
<proteinExistence type="predicted"/>